<reference evidence="3 4" key="1">
    <citation type="submission" date="2021-07" db="EMBL/GenBank/DDBJ databases">
        <title>Actinomadura sp. PM05-2 isolated from lichen.</title>
        <authorList>
            <person name="Somphong A."/>
            <person name="Phongsopitanun W."/>
            <person name="Tanasupawat S."/>
            <person name="Peongsungnone V."/>
        </authorList>
    </citation>
    <scope>NUCLEOTIDE SEQUENCE [LARGE SCALE GENOMIC DNA]</scope>
    <source>
        <strain evidence="3 4">PM05-2</strain>
    </source>
</reference>
<dbReference type="GO" id="GO:0016491">
    <property type="term" value="F:oxidoreductase activity"/>
    <property type="evidence" value="ECO:0007669"/>
    <property type="project" value="UniProtKB-KW"/>
</dbReference>
<organism evidence="3 4">
    <name type="scientific">Actinomadura parmotrematis</name>
    <dbReference type="NCBI Taxonomy" id="2864039"/>
    <lineage>
        <taxon>Bacteria</taxon>
        <taxon>Bacillati</taxon>
        <taxon>Actinomycetota</taxon>
        <taxon>Actinomycetes</taxon>
        <taxon>Streptosporangiales</taxon>
        <taxon>Thermomonosporaceae</taxon>
        <taxon>Actinomadura</taxon>
    </lineage>
</organism>
<protein>
    <submittedName>
        <fullName evidence="3">TIGR03619 family F420-dependent LLM class oxidoreductase</fullName>
        <ecNumber evidence="3">1.-.-.-</ecNumber>
    </submittedName>
</protein>
<gene>
    <name evidence="3" type="ORF">K1Y72_34410</name>
</gene>
<evidence type="ECO:0000259" key="2">
    <source>
        <dbReference type="Pfam" id="PF00296"/>
    </source>
</evidence>
<dbReference type="EC" id="1.-.-.-" evidence="3"/>
<dbReference type="RefSeq" id="WP_220170722.1">
    <property type="nucleotide sequence ID" value="NZ_JAIBOA010000035.1"/>
</dbReference>
<dbReference type="Gene3D" id="3.20.20.30">
    <property type="entry name" value="Luciferase-like domain"/>
    <property type="match status" value="1"/>
</dbReference>
<keyword evidence="4" id="KW-1185">Reference proteome</keyword>
<dbReference type="Proteomes" id="UP000774570">
    <property type="component" value="Unassembled WGS sequence"/>
</dbReference>
<dbReference type="PANTHER" id="PTHR43244:SF1">
    <property type="entry name" value="5,10-METHYLENETETRAHYDROMETHANOPTERIN REDUCTASE"/>
    <property type="match status" value="1"/>
</dbReference>
<keyword evidence="1 3" id="KW-0560">Oxidoreductase</keyword>
<name>A0ABS7G437_9ACTN</name>
<comment type="caution">
    <text evidence="3">The sequence shown here is derived from an EMBL/GenBank/DDBJ whole genome shotgun (WGS) entry which is preliminary data.</text>
</comment>
<evidence type="ECO:0000313" key="4">
    <source>
        <dbReference type="Proteomes" id="UP000774570"/>
    </source>
</evidence>
<dbReference type="InterPro" id="IPR011251">
    <property type="entry name" value="Luciferase-like_dom"/>
</dbReference>
<proteinExistence type="predicted"/>
<dbReference type="Pfam" id="PF00296">
    <property type="entry name" value="Bac_luciferase"/>
    <property type="match status" value="1"/>
</dbReference>
<feature type="domain" description="Luciferase-like" evidence="2">
    <location>
        <begin position="18"/>
        <end position="269"/>
    </location>
</feature>
<dbReference type="PANTHER" id="PTHR43244">
    <property type="match status" value="1"/>
</dbReference>
<sequence length="309" mass="32424">MTPQLSVPLPSFSADAPPSRRPLLETAAMLDRAGVDRLVVSDHVVFGEDLDAYGRPESGGTRGGVQPTGPDGHWLEPLTVLSAVAGATSRIRLATGVLLAALRRPVVLAKTAATLDVLSEGRLDLGVGVGWQRAEYEAAGLDFAERGRLLDHTLEVCRVLWSERRASYDSPGLRFEGVHMMPKPVRDGGVPVWVSGTVNPRVVRRVARFGAGWIPWGDAARDVVAGIAAMRAALEEAGHDPGGLQVTGAVPIAHGPDGAVDLARTMDAVPALAAAGVTDFRLRLPAAPDPAEAEARTRAAVAAFREATA</sequence>
<evidence type="ECO:0000256" key="1">
    <source>
        <dbReference type="ARBA" id="ARBA00023002"/>
    </source>
</evidence>
<dbReference type="InterPro" id="IPR019921">
    <property type="entry name" value="Lucif-like_OxRdtase_Rv2161c"/>
</dbReference>
<accession>A0ABS7G437</accession>
<evidence type="ECO:0000313" key="3">
    <source>
        <dbReference type="EMBL" id="MBW8487490.1"/>
    </source>
</evidence>
<dbReference type="InterPro" id="IPR036661">
    <property type="entry name" value="Luciferase-like_sf"/>
</dbReference>
<dbReference type="EMBL" id="JAIBOA010000035">
    <property type="protein sequence ID" value="MBW8487490.1"/>
    <property type="molecule type" value="Genomic_DNA"/>
</dbReference>
<dbReference type="NCBIfam" id="TIGR03619">
    <property type="entry name" value="F420_Rv2161c"/>
    <property type="match status" value="1"/>
</dbReference>
<dbReference type="SUPFAM" id="SSF51679">
    <property type="entry name" value="Bacterial luciferase-like"/>
    <property type="match status" value="1"/>
</dbReference>
<dbReference type="InterPro" id="IPR050564">
    <property type="entry name" value="F420-G6PD/mer"/>
</dbReference>